<keyword evidence="1" id="KW-1133">Transmembrane helix</keyword>
<gene>
    <name evidence="2" type="ORF">ACFS2C_16265</name>
</gene>
<dbReference type="PROSITE" id="PS51257">
    <property type="entry name" value="PROKAR_LIPOPROTEIN"/>
    <property type="match status" value="1"/>
</dbReference>
<proteinExistence type="predicted"/>
<reference evidence="3" key="1">
    <citation type="journal article" date="2019" name="Int. J. Syst. Evol. Microbiol.">
        <title>The Global Catalogue of Microorganisms (GCM) 10K type strain sequencing project: providing services to taxonomists for standard genome sequencing and annotation.</title>
        <authorList>
            <consortium name="The Broad Institute Genomics Platform"/>
            <consortium name="The Broad Institute Genome Sequencing Center for Infectious Disease"/>
            <person name="Wu L."/>
            <person name="Ma J."/>
        </authorList>
    </citation>
    <scope>NUCLEOTIDE SEQUENCE [LARGE SCALE GENOMIC DNA]</scope>
    <source>
        <strain evidence="3">IBRC-M 10906</strain>
    </source>
</reference>
<name>A0ABW5WCG4_9PSEU</name>
<feature type="transmembrane region" description="Helical" evidence="1">
    <location>
        <begin position="12"/>
        <end position="36"/>
    </location>
</feature>
<dbReference type="EMBL" id="JBHUOF010000021">
    <property type="protein sequence ID" value="MFD2800946.1"/>
    <property type="molecule type" value="Genomic_DNA"/>
</dbReference>
<accession>A0ABW5WCG4</accession>
<keyword evidence="1" id="KW-0812">Transmembrane</keyword>
<keyword evidence="1" id="KW-0472">Membrane</keyword>
<evidence type="ECO:0000313" key="2">
    <source>
        <dbReference type="EMBL" id="MFD2800946.1"/>
    </source>
</evidence>
<sequence length="201" mass="21758">MTARGTDQRRRPSTFAAALAVAVGACAVLALVILYLPRLVVSYDLAGMQVTAQQRLTAIGDARRTMLQAIGGVVVFYSAYVAWRRLRLNQEELQATRDGQVTERFTRAIDQLGDGALDVRMGGIYALWRIGETSARDWEPVIAMMAAFVRTHSPWPPPIGATDVSTEAINQLPPLESRAPDVQAALTALGVLCHKGALRSG</sequence>
<evidence type="ECO:0000256" key="1">
    <source>
        <dbReference type="SAM" id="Phobius"/>
    </source>
</evidence>
<dbReference type="Proteomes" id="UP001597478">
    <property type="component" value="Unassembled WGS sequence"/>
</dbReference>
<protein>
    <submittedName>
        <fullName evidence="2">Uncharacterized protein</fullName>
    </submittedName>
</protein>
<feature type="transmembrane region" description="Helical" evidence="1">
    <location>
        <begin position="65"/>
        <end position="83"/>
    </location>
</feature>
<keyword evidence="3" id="KW-1185">Reference proteome</keyword>
<evidence type="ECO:0000313" key="3">
    <source>
        <dbReference type="Proteomes" id="UP001597478"/>
    </source>
</evidence>
<dbReference type="RefSeq" id="WP_377390856.1">
    <property type="nucleotide sequence ID" value="NZ_JBHSAN010000024.1"/>
</dbReference>
<organism evidence="2 3">
    <name type="scientific">Prauserella oleivorans</name>
    <dbReference type="NCBI Taxonomy" id="1478153"/>
    <lineage>
        <taxon>Bacteria</taxon>
        <taxon>Bacillati</taxon>
        <taxon>Actinomycetota</taxon>
        <taxon>Actinomycetes</taxon>
        <taxon>Pseudonocardiales</taxon>
        <taxon>Pseudonocardiaceae</taxon>
        <taxon>Prauserella</taxon>
    </lineage>
</organism>
<comment type="caution">
    <text evidence="2">The sequence shown here is derived from an EMBL/GenBank/DDBJ whole genome shotgun (WGS) entry which is preliminary data.</text>
</comment>